<dbReference type="RefSeq" id="XP_044658172.1">
    <property type="nucleotide sequence ID" value="XM_044802237.1"/>
</dbReference>
<evidence type="ECO:0000313" key="1">
    <source>
        <dbReference type="EMBL" id="GIZ43685.1"/>
    </source>
</evidence>
<protein>
    <submittedName>
        <fullName evidence="1">Uncharacterized protein</fullName>
    </submittedName>
</protein>
<comment type="caution">
    <text evidence="1">The sequence shown here is derived from an EMBL/GenBank/DDBJ whole genome shotgun (WGS) entry which is preliminary data.</text>
</comment>
<name>A0A9P3CNH3_9PEZI</name>
<organism evidence="1 2">
    <name type="scientific">Cercospora kikuchii</name>
    <dbReference type="NCBI Taxonomy" id="84275"/>
    <lineage>
        <taxon>Eukaryota</taxon>
        <taxon>Fungi</taxon>
        <taxon>Dikarya</taxon>
        <taxon>Ascomycota</taxon>
        <taxon>Pezizomycotina</taxon>
        <taxon>Dothideomycetes</taxon>
        <taxon>Dothideomycetidae</taxon>
        <taxon>Mycosphaerellales</taxon>
        <taxon>Mycosphaerellaceae</taxon>
        <taxon>Cercospora</taxon>
    </lineage>
</organism>
<dbReference type="AlphaFoldDB" id="A0A9P3CNH3"/>
<accession>A0A9P3CNH3</accession>
<keyword evidence="2" id="KW-1185">Reference proteome</keyword>
<sequence>MLSLAKELGAEVAISTEGGNGIFDRKWTIDKVFFCFCTAIYDEDPILSRKIVAFLIAETMAIAKHGVKNPRRLSSAKIWSVEIEAGDEAGGKAGVIIVQSQVIKVAFTPAQDPLSKKFGARNVVEESPRDVRHANEVLNWESFEYGLAELKEGKDALCW</sequence>
<gene>
    <name evidence="1" type="ORF">CKM354_000690200</name>
</gene>
<dbReference type="EMBL" id="BOLY01000004">
    <property type="protein sequence ID" value="GIZ43685.1"/>
    <property type="molecule type" value="Genomic_DNA"/>
</dbReference>
<reference evidence="1 2" key="1">
    <citation type="submission" date="2021-01" db="EMBL/GenBank/DDBJ databases">
        <title>Cercospora kikuchii MAFF 305040 whole genome shotgun sequence.</title>
        <authorList>
            <person name="Kashiwa T."/>
            <person name="Suzuki T."/>
        </authorList>
    </citation>
    <scope>NUCLEOTIDE SEQUENCE [LARGE SCALE GENOMIC DNA]</scope>
    <source>
        <strain evidence="1 2">MAFF 305040</strain>
    </source>
</reference>
<proteinExistence type="predicted"/>
<evidence type="ECO:0000313" key="2">
    <source>
        <dbReference type="Proteomes" id="UP000825890"/>
    </source>
</evidence>
<dbReference type="Proteomes" id="UP000825890">
    <property type="component" value="Unassembled WGS sequence"/>
</dbReference>
<dbReference type="GeneID" id="68292477"/>